<dbReference type="PANTHER" id="PTHR43610">
    <property type="entry name" value="BLL6696 PROTEIN"/>
    <property type="match status" value="1"/>
</dbReference>
<gene>
    <name evidence="2" type="ORF">GM920_07975</name>
</gene>
<evidence type="ECO:0000313" key="2">
    <source>
        <dbReference type="EMBL" id="MBB2148847.1"/>
    </source>
</evidence>
<dbReference type="InterPro" id="IPR000182">
    <property type="entry name" value="GNAT_dom"/>
</dbReference>
<dbReference type="Pfam" id="PF13302">
    <property type="entry name" value="Acetyltransf_3"/>
    <property type="match status" value="1"/>
</dbReference>
<organism evidence="2 3">
    <name type="scientific">Pedobacter gandavensis</name>
    <dbReference type="NCBI Taxonomy" id="2679963"/>
    <lineage>
        <taxon>Bacteria</taxon>
        <taxon>Pseudomonadati</taxon>
        <taxon>Bacteroidota</taxon>
        <taxon>Sphingobacteriia</taxon>
        <taxon>Sphingobacteriales</taxon>
        <taxon>Sphingobacteriaceae</taxon>
        <taxon>Pedobacter</taxon>
    </lineage>
</organism>
<evidence type="ECO:0000313" key="3">
    <source>
        <dbReference type="Proteomes" id="UP000636110"/>
    </source>
</evidence>
<dbReference type="Proteomes" id="UP000636110">
    <property type="component" value="Unassembled WGS sequence"/>
</dbReference>
<dbReference type="SUPFAM" id="SSF55729">
    <property type="entry name" value="Acyl-CoA N-acyltransferases (Nat)"/>
    <property type="match status" value="1"/>
</dbReference>
<evidence type="ECO:0000259" key="1">
    <source>
        <dbReference type="Pfam" id="PF13302"/>
    </source>
</evidence>
<protein>
    <submittedName>
        <fullName evidence="2">GNAT family N-acetyltransferase</fullName>
    </submittedName>
</protein>
<dbReference type="PANTHER" id="PTHR43610:SF1">
    <property type="entry name" value="N-ACETYLTRANSFERASE DOMAIN-CONTAINING PROTEIN"/>
    <property type="match status" value="1"/>
</dbReference>
<keyword evidence="3" id="KW-1185">Reference proteome</keyword>
<reference evidence="2 3" key="1">
    <citation type="submission" date="2019-11" db="EMBL/GenBank/DDBJ databases">
        <title>Description of Pedobacter sp. LMG 31462T.</title>
        <authorList>
            <person name="Carlier A."/>
            <person name="Qi S."/>
            <person name="Vandamme P."/>
        </authorList>
    </citation>
    <scope>NUCLEOTIDE SEQUENCE [LARGE SCALE GENOMIC DNA]</scope>
    <source>
        <strain evidence="2 3">LMG 31462</strain>
    </source>
</reference>
<feature type="domain" description="N-acetyltransferase" evidence="1">
    <location>
        <begin position="18"/>
        <end position="158"/>
    </location>
</feature>
<dbReference type="RefSeq" id="WP_182955502.1">
    <property type="nucleotide sequence ID" value="NZ_WNXC01000002.1"/>
</dbReference>
<comment type="caution">
    <text evidence="2">The sequence shown here is derived from an EMBL/GenBank/DDBJ whole genome shotgun (WGS) entry which is preliminary data.</text>
</comment>
<sequence>MLYIFDPETDYILEDEHVLLRPLEISDFDHLKTFAINEPELWTYSSQNAGSERGMKEVIEKALIAKENGLAYPFIVFDKIKQQYAGVTRLYDIDLSNKCLSIGHTWYGREFQGTGLNKHCKYLLFEFVFEQMGMERVEFRLDARNERSMRAIKGLGCTFEGVLRSNGYRVDGGRRDSAVLSMLKDEWFNGKKELLKDKLI</sequence>
<name>A0ABR6EU97_9SPHI</name>
<dbReference type="Gene3D" id="3.40.630.30">
    <property type="match status" value="1"/>
</dbReference>
<proteinExistence type="predicted"/>
<dbReference type="EMBL" id="WNXC01000002">
    <property type="protein sequence ID" value="MBB2148847.1"/>
    <property type="molecule type" value="Genomic_DNA"/>
</dbReference>
<dbReference type="InterPro" id="IPR016181">
    <property type="entry name" value="Acyl_CoA_acyltransferase"/>
</dbReference>
<accession>A0ABR6EU97</accession>